<organism evidence="1 2">
    <name type="scientific">Hymenobacter roseosalivarius DSM 11622</name>
    <dbReference type="NCBI Taxonomy" id="645990"/>
    <lineage>
        <taxon>Bacteria</taxon>
        <taxon>Pseudomonadati</taxon>
        <taxon>Bacteroidota</taxon>
        <taxon>Cytophagia</taxon>
        <taxon>Cytophagales</taxon>
        <taxon>Hymenobacteraceae</taxon>
        <taxon>Hymenobacter</taxon>
    </lineage>
</organism>
<evidence type="ECO:0000313" key="1">
    <source>
        <dbReference type="EMBL" id="SMB99392.1"/>
    </source>
</evidence>
<keyword evidence="2" id="KW-1185">Reference proteome</keyword>
<reference evidence="1 2" key="1">
    <citation type="submission" date="2017-04" db="EMBL/GenBank/DDBJ databases">
        <authorList>
            <person name="Afonso C.L."/>
            <person name="Miller P.J."/>
            <person name="Scott M.A."/>
            <person name="Spackman E."/>
            <person name="Goraichik I."/>
            <person name="Dimitrov K.M."/>
            <person name="Suarez D.L."/>
            <person name="Swayne D.E."/>
        </authorList>
    </citation>
    <scope>NUCLEOTIDE SEQUENCE [LARGE SCALE GENOMIC DNA]</scope>
    <source>
        <strain evidence="1 2">DSM 11622</strain>
    </source>
</reference>
<dbReference type="AlphaFoldDB" id="A0A1W1W179"/>
<proteinExistence type="predicted"/>
<protein>
    <submittedName>
        <fullName evidence="1">Uncharacterized protein</fullName>
    </submittedName>
</protein>
<dbReference type="RefSeq" id="WP_143435000.1">
    <property type="nucleotide sequence ID" value="NZ_FWWW01000091.1"/>
</dbReference>
<sequence>MTPQLLLVVAESYHLTGLGLLAIARRSEPLLRQFALHTKLEVRLVFPNGHQQLVPASVEEISRPADSASPDAVLLLESEVVTDLPPGTEIWWSGKADLFF</sequence>
<dbReference type="EMBL" id="FWWW01000091">
    <property type="protein sequence ID" value="SMB99392.1"/>
    <property type="molecule type" value="Genomic_DNA"/>
</dbReference>
<dbReference type="OrthoDB" id="885420at2"/>
<evidence type="ECO:0000313" key="2">
    <source>
        <dbReference type="Proteomes" id="UP000192266"/>
    </source>
</evidence>
<dbReference type="Proteomes" id="UP000192266">
    <property type="component" value="Unassembled WGS sequence"/>
</dbReference>
<name>A0A1W1W179_9BACT</name>
<gene>
    <name evidence="1" type="ORF">SAMN00120144_0171</name>
</gene>
<accession>A0A1W1W179</accession>